<comment type="caution">
    <text evidence="2">The sequence shown here is derived from an EMBL/GenBank/DDBJ whole genome shotgun (WGS) entry which is preliminary data.</text>
</comment>
<keyword evidence="2" id="KW-0378">Hydrolase</keyword>
<evidence type="ECO:0000313" key="3">
    <source>
        <dbReference type="Proteomes" id="UP000626220"/>
    </source>
</evidence>
<feature type="domain" description="Amidase" evidence="1">
    <location>
        <begin position="25"/>
        <end position="444"/>
    </location>
</feature>
<organism evidence="2 3">
    <name type="scientific">Seohaeicola zhoushanensis</name>
    <dbReference type="NCBI Taxonomy" id="1569283"/>
    <lineage>
        <taxon>Bacteria</taxon>
        <taxon>Pseudomonadati</taxon>
        <taxon>Pseudomonadota</taxon>
        <taxon>Alphaproteobacteria</taxon>
        <taxon>Rhodobacterales</taxon>
        <taxon>Roseobacteraceae</taxon>
        <taxon>Seohaeicola</taxon>
    </lineage>
</organism>
<evidence type="ECO:0000313" key="2">
    <source>
        <dbReference type="EMBL" id="GHF39711.1"/>
    </source>
</evidence>
<dbReference type="PROSITE" id="PS00571">
    <property type="entry name" value="AMIDASES"/>
    <property type="match status" value="1"/>
</dbReference>
<reference evidence="2" key="1">
    <citation type="journal article" date="2014" name="Int. J. Syst. Evol. Microbiol.">
        <title>Complete genome sequence of Corynebacterium casei LMG S-19264T (=DSM 44701T), isolated from a smear-ripened cheese.</title>
        <authorList>
            <consortium name="US DOE Joint Genome Institute (JGI-PGF)"/>
            <person name="Walter F."/>
            <person name="Albersmeier A."/>
            <person name="Kalinowski J."/>
            <person name="Ruckert C."/>
        </authorList>
    </citation>
    <scope>NUCLEOTIDE SEQUENCE</scope>
    <source>
        <strain evidence="2">KCTC 42650</strain>
    </source>
</reference>
<dbReference type="Pfam" id="PF01425">
    <property type="entry name" value="Amidase"/>
    <property type="match status" value="1"/>
</dbReference>
<dbReference type="NCBIfam" id="NF005687">
    <property type="entry name" value="PRK07487.1"/>
    <property type="match status" value="1"/>
</dbReference>
<evidence type="ECO:0000259" key="1">
    <source>
        <dbReference type="Pfam" id="PF01425"/>
    </source>
</evidence>
<dbReference type="SUPFAM" id="SSF75304">
    <property type="entry name" value="Amidase signature (AS) enzymes"/>
    <property type="match status" value="1"/>
</dbReference>
<dbReference type="Proteomes" id="UP000626220">
    <property type="component" value="Unassembled WGS sequence"/>
</dbReference>
<dbReference type="InterPro" id="IPR023631">
    <property type="entry name" value="Amidase_dom"/>
</dbReference>
<sequence>MTEIWKWSAVETAARVRAREVSVREVTQAALDRMAAVNPTINAIVEPVIEAMDVAEQMDADGVPENAGPLYGVPVTTKINIDQRGYASSNGIPDFAGTKMLDDSPVASNFRKAGAVIVGRSNTPEFSMRYYASNPAHGVTKNPWDARLTPGGSSGGAAAAVAAGIGAIAHGNDLAGSLRYPAHCCGVATIRPSFGRVPVFNSGEATERPALAQTISVSGPIARSIGDVRAGLKVMSARDSRDPFWTSAQDSGRLRDGALTIGVCADPFGTGLPPEAAEAMTKAVQALRDAGFGIREITPPGLEEVATLWSTLAIGETELMIGDKFRNYMSPAARALYEEWITHIDVPCDPETLLTAMRDRVTYQRKWAMMFDTIDLLLTPISLLPIFREGSDLEDPKLGYNQIRANRMMQVISLLGVPAVAMPTHLAEGVPAGIQLVGPMHDDWFLLDVAEKLETELGTLWQQLPPL</sequence>
<dbReference type="AlphaFoldDB" id="A0A8J3GUG6"/>
<dbReference type="PANTHER" id="PTHR43372">
    <property type="entry name" value="FATTY-ACID AMIDE HYDROLASE"/>
    <property type="match status" value="1"/>
</dbReference>
<name>A0A8J3GUG6_9RHOB</name>
<dbReference type="EMBL" id="BNCJ01000002">
    <property type="protein sequence ID" value="GHF39711.1"/>
    <property type="molecule type" value="Genomic_DNA"/>
</dbReference>
<dbReference type="RefSeq" id="WP_189678856.1">
    <property type="nucleotide sequence ID" value="NZ_BNCJ01000002.1"/>
</dbReference>
<proteinExistence type="predicted"/>
<reference evidence="2" key="2">
    <citation type="submission" date="2020-09" db="EMBL/GenBank/DDBJ databases">
        <authorList>
            <person name="Sun Q."/>
            <person name="Kim S."/>
        </authorList>
    </citation>
    <scope>NUCLEOTIDE SEQUENCE</scope>
    <source>
        <strain evidence="2">KCTC 42650</strain>
    </source>
</reference>
<dbReference type="Gene3D" id="3.90.1300.10">
    <property type="entry name" value="Amidase signature (AS) domain"/>
    <property type="match status" value="1"/>
</dbReference>
<dbReference type="InterPro" id="IPR020556">
    <property type="entry name" value="Amidase_CS"/>
</dbReference>
<keyword evidence="3" id="KW-1185">Reference proteome</keyword>
<gene>
    <name evidence="2" type="primary">bam</name>
    <name evidence="2" type="ORF">GCM10017056_09010</name>
</gene>
<dbReference type="GO" id="GO:0016787">
    <property type="term" value="F:hydrolase activity"/>
    <property type="evidence" value="ECO:0007669"/>
    <property type="project" value="UniProtKB-KW"/>
</dbReference>
<dbReference type="InterPro" id="IPR036928">
    <property type="entry name" value="AS_sf"/>
</dbReference>
<protein>
    <submittedName>
        <fullName evidence="2">Indoleacetamide hydrolase</fullName>
    </submittedName>
</protein>
<dbReference type="GO" id="GO:0012505">
    <property type="term" value="C:endomembrane system"/>
    <property type="evidence" value="ECO:0007669"/>
    <property type="project" value="TreeGrafter"/>
</dbReference>
<dbReference type="InterPro" id="IPR052739">
    <property type="entry name" value="FAAH2"/>
</dbReference>
<dbReference type="PANTHER" id="PTHR43372:SF4">
    <property type="entry name" value="FATTY-ACID AMIDE HYDROLASE 2"/>
    <property type="match status" value="1"/>
</dbReference>
<accession>A0A8J3GUG6</accession>